<dbReference type="PRINTS" id="PR01020">
    <property type="entry name" value="LPSBIOSNTHSS"/>
</dbReference>
<dbReference type="InterPro" id="IPR014729">
    <property type="entry name" value="Rossmann-like_a/b/a_fold"/>
</dbReference>
<feature type="binding site" evidence="9">
    <location>
        <begin position="126"/>
        <end position="132"/>
    </location>
    <ligand>
        <name>ATP</name>
        <dbReference type="ChEBI" id="CHEBI:30616"/>
    </ligand>
</feature>
<evidence type="ECO:0000256" key="5">
    <source>
        <dbReference type="ARBA" id="ARBA00022840"/>
    </source>
</evidence>
<keyword evidence="4 9" id="KW-0547">Nucleotide-binding</keyword>
<evidence type="ECO:0000256" key="1">
    <source>
        <dbReference type="ARBA" id="ARBA00022490"/>
    </source>
</evidence>
<evidence type="ECO:0000313" key="12">
    <source>
        <dbReference type="Proteomes" id="UP000647241"/>
    </source>
</evidence>
<comment type="cofactor">
    <cofactor evidence="9">
        <name>Mg(2+)</name>
        <dbReference type="ChEBI" id="CHEBI:18420"/>
    </cofactor>
</comment>
<feature type="binding site" evidence="9">
    <location>
        <position position="11"/>
    </location>
    <ligand>
        <name>substrate</name>
    </ligand>
</feature>
<feature type="binding site" evidence="9">
    <location>
        <begin position="11"/>
        <end position="12"/>
    </location>
    <ligand>
        <name>ATP</name>
        <dbReference type="ChEBI" id="CHEBI:30616"/>
    </ligand>
</feature>
<proteinExistence type="inferred from homology"/>
<dbReference type="GO" id="GO:0004595">
    <property type="term" value="F:pantetheine-phosphate adenylyltransferase activity"/>
    <property type="evidence" value="ECO:0007669"/>
    <property type="project" value="UniProtKB-UniRule"/>
</dbReference>
<dbReference type="NCBIfam" id="TIGR00125">
    <property type="entry name" value="cyt_tran_rel"/>
    <property type="match status" value="1"/>
</dbReference>
<dbReference type="GO" id="GO:0005524">
    <property type="term" value="F:ATP binding"/>
    <property type="evidence" value="ECO:0007669"/>
    <property type="project" value="UniProtKB-KW"/>
</dbReference>
<gene>
    <name evidence="9 11" type="primary">coaD</name>
    <name evidence="11" type="ORF">GCM10011585_21140</name>
</gene>
<dbReference type="RefSeq" id="WP_188554421.1">
    <property type="nucleotide sequence ID" value="NZ_BMGT01000002.1"/>
</dbReference>
<keyword evidence="7 9" id="KW-0173">Coenzyme A biosynthesis</keyword>
<dbReference type="NCBIfam" id="TIGR01510">
    <property type="entry name" value="coaD_prev_kdtB"/>
    <property type="match status" value="1"/>
</dbReference>
<feature type="binding site" evidence="9">
    <location>
        <position position="19"/>
    </location>
    <ligand>
        <name>ATP</name>
        <dbReference type="ChEBI" id="CHEBI:30616"/>
    </ligand>
</feature>
<evidence type="ECO:0000256" key="2">
    <source>
        <dbReference type="ARBA" id="ARBA00022679"/>
    </source>
</evidence>
<dbReference type="PANTHER" id="PTHR21342:SF1">
    <property type="entry name" value="PHOSPHOPANTETHEINE ADENYLYLTRANSFERASE"/>
    <property type="match status" value="1"/>
</dbReference>
<dbReference type="Pfam" id="PF01467">
    <property type="entry name" value="CTP_transf_like"/>
    <property type="match status" value="1"/>
</dbReference>
<comment type="similarity">
    <text evidence="9">Belongs to the bacterial CoaD family.</text>
</comment>
<name>A0A917M6B7_9BACT</name>
<evidence type="ECO:0000256" key="8">
    <source>
        <dbReference type="ARBA" id="ARBA00029346"/>
    </source>
</evidence>
<feature type="binding site" evidence="9">
    <location>
        <position position="76"/>
    </location>
    <ligand>
        <name>substrate</name>
    </ligand>
</feature>
<evidence type="ECO:0000256" key="6">
    <source>
        <dbReference type="ARBA" id="ARBA00022842"/>
    </source>
</evidence>
<dbReference type="EMBL" id="BMGT01000002">
    <property type="protein sequence ID" value="GGG77786.1"/>
    <property type="molecule type" value="Genomic_DNA"/>
</dbReference>
<organism evidence="11 12">
    <name type="scientific">Edaphobacter dinghuensis</name>
    <dbReference type="NCBI Taxonomy" id="1560005"/>
    <lineage>
        <taxon>Bacteria</taxon>
        <taxon>Pseudomonadati</taxon>
        <taxon>Acidobacteriota</taxon>
        <taxon>Terriglobia</taxon>
        <taxon>Terriglobales</taxon>
        <taxon>Acidobacteriaceae</taxon>
        <taxon>Edaphobacter</taxon>
    </lineage>
</organism>
<feature type="binding site" evidence="9">
    <location>
        <position position="43"/>
    </location>
    <ligand>
        <name>substrate</name>
    </ligand>
</feature>
<dbReference type="Proteomes" id="UP000647241">
    <property type="component" value="Unassembled WGS sequence"/>
</dbReference>
<evidence type="ECO:0000256" key="7">
    <source>
        <dbReference type="ARBA" id="ARBA00022993"/>
    </source>
</evidence>
<dbReference type="HAMAP" id="MF_00151">
    <property type="entry name" value="PPAT_bact"/>
    <property type="match status" value="1"/>
</dbReference>
<keyword evidence="12" id="KW-1185">Reference proteome</keyword>
<keyword evidence="6 9" id="KW-0460">Magnesium</keyword>
<feature type="site" description="Transition state stabilizer" evidence="9">
    <location>
        <position position="19"/>
    </location>
</feature>
<evidence type="ECO:0000256" key="3">
    <source>
        <dbReference type="ARBA" id="ARBA00022695"/>
    </source>
</evidence>
<feature type="binding site" evidence="9">
    <location>
        <position position="90"/>
    </location>
    <ligand>
        <name>substrate</name>
    </ligand>
</feature>
<comment type="caution">
    <text evidence="11">The sequence shown here is derived from an EMBL/GenBank/DDBJ whole genome shotgun (WGS) entry which is preliminary data.</text>
</comment>
<feature type="domain" description="Cytidyltransferase-like" evidence="10">
    <location>
        <begin position="7"/>
        <end position="135"/>
    </location>
</feature>
<dbReference type="EC" id="2.7.7.3" evidence="9"/>
<protein>
    <recommendedName>
        <fullName evidence="9">Phosphopantetheine adenylyltransferase</fullName>
        <ecNumber evidence="9">2.7.7.3</ecNumber>
    </recommendedName>
    <alternativeName>
        <fullName evidence="9">Dephospho-CoA pyrophosphorylase</fullName>
    </alternativeName>
    <alternativeName>
        <fullName evidence="9">Pantetheine-phosphate adenylyltransferase</fullName>
        <shortName evidence="9">PPAT</shortName>
    </alternativeName>
</protein>
<dbReference type="CDD" id="cd02163">
    <property type="entry name" value="PPAT"/>
    <property type="match status" value="1"/>
</dbReference>
<sequence length="164" mass="18287">MHTVKAIYPGTFDPLTNGHLDLIARGAKIVDHLVVAILRNSEKGTPLFTVPEREEMITEAVAGFKNVSVMTFDGLLVDFARQQGAKAVLRGIRAISDYEYEFQMAMMNRKLDPELETLFMMPAEKYTYVSSRLIKGVFQLGGDVTALVPPMVVERLKAKVPARD</sequence>
<evidence type="ECO:0000256" key="9">
    <source>
        <dbReference type="HAMAP-Rule" id="MF_00151"/>
    </source>
</evidence>
<keyword evidence="2 9" id="KW-0808">Transferase</keyword>
<evidence type="ECO:0000256" key="4">
    <source>
        <dbReference type="ARBA" id="ARBA00022741"/>
    </source>
</evidence>
<keyword evidence="3 9" id="KW-0548">Nucleotidyltransferase</keyword>
<reference evidence="11" key="1">
    <citation type="journal article" date="2014" name="Int. J. Syst. Evol. Microbiol.">
        <title>Complete genome sequence of Corynebacterium casei LMG S-19264T (=DSM 44701T), isolated from a smear-ripened cheese.</title>
        <authorList>
            <consortium name="US DOE Joint Genome Institute (JGI-PGF)"/>
            <person name="Walter F."/>
            <person name="Albersmeier A."/>
            <person name="Kalinowski J."/>
            <person name="Ruckert C."/>
        </authorList>
    </citation>
    <scope>NUCLEOTIDE SEQUENCE</scope>
    <source>
        <strain evidence="11">CGMCC 1.12997</strain>
    </source>
</reference>
<accession>A0A917M6B7</accession>
<dbReference type="SUPFAM" id="SSF52374">
    <property type="entry name" value="Nucleotidylyl transferase"/>
    <property type="match status" value="1"/>
</dbReference>
<dbReference type="InterPro" id="IPR004821">
    <property type="entry name" value="Cyt_trans-like"/>
</dbReference>
<feature type="binding site" evidence="9">
    <location>
        <position position="101"/>
    </location>
    <ligand>
        <name>ATP</name>
        <dbReference type="ChEBI" id="CHEBI:30616"/>
    </ligand>
</feature>
<comment type="subcellular location">
    <subcellularLocation>
        <location evidence="9">Cytoplasm</location>
    </subcellularLocation>
</comment>
<dbReference type="GO" id="GO:0015937">
    <property type="term" value="P:coenzyme A biosynthetic process"/>
    <property type="evidence" value="ECO:0007669"/>
    <property type="project" value="UniProtKB-UniRule"/>
</dbReference>
<keyword evidence="5 9" id="KW-0067">ATP-binding</keyword>
<keyword evidence="1 9" id="KW-0963">Cytoplasm</keyword>
<dbReference type="Gene3D" id="3.40.50.620">
    <property type="entry name" value="HUPs"/>
    <property type="match status" value="1"/>
</dbReference>
<dbReference type="InterPro" id="IPR001980">
    <property type="entry name" value="PPAT"/>
</dbReference>
<comment type="catalytic activity">
    <reaction evidence="8 9">
        <text>(R)-4'-phosphopantetheine + ATP + H(+) = 3'-dephospho-CoA + diphosphate</text>
        <dbReference type="Rhea" id="RHEA:19801"/>
        <dbReference type="ChEBI" id="CHEBI:15378"/>
        <dbReference type="ChEBI" id="CHEBI:30616"/>
        <dbReference type="ChEBI" id="CHEBI:33019"/>
        <dbReference type="ChEBI" id="CHEBI:57328"/>
        <dbReference type="ChEBI" id="CHEBI:61723"/>
        <dbReference type="EC" id="2.7.7.3"/>
    </reaction>
</comment>
<comment type="function">
    <text evidence="9">Reversibly transfers an adenylyl group from ATP to 4'-phosphopantetheine, yielding dephospho-CoA (dPCoA) and pyrophosphate.</text>
</comment>
<reference evidence="11" key="2">
    <citation type="submission" date="2020-09" db="EMBL/GenBank/DDBJ databases">
        <authorList>
            <person name="Sun Q."/>
            <person name="Zhou Y."/>
        </authorList>
    </citation>
    <scope>NUCLEOTIDE SEQUENCE</scope>
    <source>
        <strain evidence="11">CGMCC 1.12997</strain>
    </source>
</reference>
<comment type="subunit">
    <text evidence="9">Homohexamer.</text>
</comment>
<evidence type="ECO:0000313" key="11">
    <source>
        <dbReference type="EMBL" id="GGG77786.1"/>
    </source>
</evidence>
<evidence type="ECO:0000259" key="10">
    <source>
        <dbReference type="Pfam" id="PF01467"/>
    </source>
</evidence>
<dbReference type="PANTHER" id="PTHR21342">
    <property type="entry name" value="PHOSPHOPANTETHEINE ADENYLYLTRANSFERASE"/>
    <property type="match status" value="1"/>
</dbReference>
<feature type="binding site" evidence="9">
    <location>
        <begin position="91"/>
        <end position="93"/>
    </location>
    <ligand>
        <name>ATP</name>
        <dbReference type="ChEBI" id="CHEBI:30616"/>
    </ligand>
</feature>
<comment type="pathway">
    <text evidence="9">Cofactor biosynthesis; coenzyme A biosynthesis; CoA from (R)-pantothenate: step 4/5.</text>
</comment>
<dbReference type="AlphaFoldDB" id="A0A917M6B7"/>
<dbReference type="GO" id="GO:0005737">
    <property type="term" value="C:cytoplasm"/>
    <property type="evidence" value="ECO:0007669"/>
    <property type="project" value="UniProtKB-SubCell"/>
</dbReference>